<feature type="domain" description="ABC transmembrane type-1" evidence="7">
    <location>
        <begin position="100"/>
        <end position="315"/>
    </location>
</feature>
<dbReference type="PANTHER" id="PTHR43496:SF1">
    <property type="entry name" value="POLYGALACTURONAN_RHAMNOGALACTURONAN TRANSPORT SYSTEM PERMEASE PROTEIN YTEP"/>
    <property type="match status" value="1"/>
</dbReference>
<dbReference type="Gene3D" id="1.10.3720.10">
    <property type="entry name" value="MetI-like"/>
    <property type="match status" value="1"/>
</dbReference>
<dbReference type="CDD" id="cd06261">
    <property type="entry name" value="TM_PBP2"/>
    <property type="match status" value="1"/>
</dbReference>
<feature type="transmembrane region" description="Helical" evidence="6">
    <location>
        <begin position="104"/>
        <end position="125"/>
    </location>
</feature>
<evidence type="ECO:0000259" key="7">
    <source>
        <dbReference type="PROSITE" id="PS50928"/>
    </source>
</evidence>
<dbReference type="GO" id="GO:0055085">
    <property type="term" value="P:transmembrane transport"/>
    <property type="evidence" value="ECO:0007669"/>
    <property type="project" value="InterPro"/>
</dbReference>
<dbReference type="OrthoDB" id="2532547at2"/>
<comment type="subcellular location">
    <subcellularLocation>
        <location evidence="6">Cell membrane</location>
        <topology evidence="6">Multi-pass membrane protein</topology>
    </subcellularLocation>
    <subcellularLocation>
        <location evidence="1">Membrane</location>
        <topology evidence="1">Multi-pass membrane protein</topology>
    </subcellularLocation>
</comment>
<name>A0A1V4HAC8_9BACL</name>
<accession>A0A1V4HAC8</accession>
<dbReference type="PROSITE" id="PS50928">
    <property type="entry name" value="ABC_TM1"/>
    <property type="match status" value="1"/>
</dbReference>
<dbReference type="SUPFAM" id="SSF161098">
    <property type="entry name" value="MetI-like"/>
    <property type="match status" value="1"/>
</dbReference>
<dbReference type="Proteomes" id="UP000190626">
    <property type="component" value="Unassembled WGS sequence"/>
</dbReference>
<dbReference type="GO" id="GO:0005886">
    <property type="term" value="C:plasma membrane"/>
    <property type="evidence" value="ECO:0007669"/>
    <property type="project" value="UniProtKB-SubCell"/>
</dbReference>
<keyword evidence="4 6" id="KW-1133">Transmembrane helix</keyword>
<dbReference type="AlphaFoldDB" id="A0A1V4HAC8"/>
<evidence type="ECO:0000256" key="4">
    <source>
        <dbReference type="ARBA" id="ARBA00022989"/>
    </source>
</evidence>
<evidence type="ECO:0000256" key="2">
    <source>
        <dbReference type="ARBA" id="ARBA00022448"/>
    </source>
</evidence>
<organism evidence="8 9">
    <name type="scientific">Paenibacillus ferrarius</name>
    <dbReference type="NCBI Taxonomy" id="1469647"/>
    <lineage>
        <taxon>Bacteria</taxon>
        <taxon>Bacillati</taxon>
        <taxon>Bacillota</taxon>
        <taxon>Bacilli</taxon>
        <taxon>Bacillales</taxon>
        <taxon>Paenibacillaceae</taxon>
        <taxon>Paenibacillus</taxon>
    </lineage>
</organism>
<feature type="transmembrane region" description="Helical" evidence="6">
    <location>
        <begin position="282"/>
        <end position="314"/>
    </location>
</feature>
<protein>
    <submittedName>
        <fullName evidence="8">Protein lplB</fullName>
    </submittedName>
</protein>
<feature type="transmembrane region" description="Helical" evidence="6">
    <location>
        <begin position="201"/>
        <end position="220"/>
    </location>
</feature>
<evidence type="ECO:0000256" key="3">
    <source>
        <dbReference type="ARBA" id="ARBA00022692"/>
    </source>
</evidence>
<dbReference type="EMBL" id="MBTG01000051">
    <property type="protein sequence ID" value="OPH47938.1"/>
    <property type="molecule type" value="Genomic_DNA"/>
</dbReference>
<evidence type="ECO:0000256" key="1">
    <source>
        <dbReference type="ARBA" id="ARBA00004141"/>
    </source>
</evidence>
<dbReference type="InterPro" id="IPR035906">
    <property type="entry name" value="MetI-like_sf"/>
</dbReference>
<evidence type="ECO:0000313" key="9">
    <source>
        <dbReference type="Proteomes" id="UP000190626"/>
    </source>
</evidence>
<keyword evidence="9" id="KW-1185">Reference proteome</keyword>
<keyword evidence="5 6" id="KW-0472">Membrane</keyword>
<feature type="transmembrane region" description="Helical" evidence="6">
    <location>
        <begin position="241"/>
        <end position="262"/>
    </location>
</feature>
<dbReference type="InterPro" id="IPR000515">
    <property type="entry name" value="MetI-like"/>
</dbReference>
<gene>
    <name evidence="8" type="ORF">BC351_39250</name>
</gene>
<feature type="transmembrane region" description="Helical" evidence="6">
    <location>
        <begin position="137"/>
        <end position="160"/>
    </location>
</feature>
<dbReference type="Pfam" id="PF00528">
    <property type="entry name" value="BPD_transp_1"/>
    <property type="match status" value="1"/>
</dbReference>
<keyword evidence="3 6" id="KW-0812">Transmembrane</keyword>
<evidence type="ECO:0000256" key="6">
    <source>
        <dbReference type="RuleBase" id="RU363032"/>
    </source>
</evidence>
<feature type="transmembrane region" description="Helical" evidence="6">
    <location>
        <begin position="39"/>
        <end position="58"/>
    </location>
</feature>
<keyword evidence="2 6" id="KW-0813">Transport</keyword>
<dbReference type="PANTHER" id="PTHR43496">
    <property type="entry name" value="PROTEIN LPLB"/>
    <property type="match status" value="1"/>
</dbReference>
<sequence length="328" mass="37883">MGGIILKALTEVAENHHHPNDAQTEGVRSKILKEVKRDYWLYLMLLPGVIYFLIFRYLPMWGLVIAFQNYMPFLGISKSEWVGFAHFHALFSSPDFWMLLRNTAILAAYNIFLFFPLPIIIALMLNEVRHEVYKKFVVLLVYVPHFLSWVIVVSFFYFFFTIENGIVNEILQSLGFQKVHFLDSTRWFRPMVTLEVIWKETGWGTIIFMAALSGVNPQLYEAARMDGANRWRQLYHITLPSIRSTIVILLILRLGSFLDTGFEQIYLMLNTLNREVGEVFDTYVYTVGILGGQFGFSAAVGMFKSVIGLVLVLLTNRLAKKFGEEGIY</sequence>
<reference evidence="9" key="1">
    <citation type="submission" date="2016-07" db="EMBL/GenBank/DDBJ databases">
        <authorList>
            <person name="Florea S."/>
            <person name="Webb J.S."/>
            <person name="Jaromczyk J."/>
            <person name="Schardl C.L."/>
        </authorList>
    </citation>
    <scope>NUCLEOTIDE SEQUENCE [LARGE SCALE GENOMIC DNA]</scope>
    <source>
        <strain evidence="9">CY1</strain>
    </source>
</reference>
<evidence type="ECO:0000256" key="5">
    <source>
        <dbReference type="ARBA" id="ARBA00023136"/>
    </source>
</evidence>
<dbReference type="STRING" id="1469647.BC351_39250"/>
<proteinExistence type="inferred from homology"/>
<evidence type="ECO:0000313" key="8">
    <source>
        <dbReference type="EMBL" id="OPH47938.1"/>
    </source>
</evidence>
<comment type="similarity">
    <text evidence="6">Belongs to the binding-protein-dependent transport system permease family.</text>
</comment>
<comment type="caution">
    <text evidence="8">The sequence shown here is derived from an EMBL/GenBank/DDBJ whole genome shotgun (WGS) entry which is preliminary data.</text>
</comment>